<reference evidence="2" key="1">
    <citation type="journal article" date="2012" name="Stand. Genomic Sci.">
        <title>Permanent draft genome sequence of the gliding predator Saprospira grandis strain Sa g1 (= HR1).</title>
        <authorList>
            <person name="Mavromatis K."/>
            <person name="Chertkov O."/>
            <person name="Lapidus A."/>
            <person name="Nolan M."/>
            <person name="Lucas S."/>
            <person name="Tice H."/>
            <person name="Del Rio T.G."/>
            <person name="Cheng J.F."/>
            <person name="Han C."/>
            <person name="Tapia R."/>
            <person name="Bruce D."/>
            <person name="Goodwin L.A."/>
            <person name="Pitluck S."/>
            <person name="Huntemann M."/>
            <person name="Liolios K."/>
            <person name="Pagani I."/>
            <person name="Ivanova N."/>
            <person name="Mikhailova N."/>
            <person name="Pati A."/>
            <person name="Chen A."/>
            <person name="Palaniappan K."/>
            <person name="Land M."/>
            <person name="Brambilla E.M."/>
            <person name="Rohde M."/>
            <person name="Spring S."/>
            <person name="Goker M."/>
            <person name="Detter J.C."/>
            <person name="Bristow J."/>
            <person name="Eisen J.A."/>
            <person name="Markowitz V."/>
            <person name="Hugenholtz P."/>
            <person name="Kyrpides N.C."/>
            <person name="Klenk H.P."/>
            <person name="Woyke T."/>
        </authorList>
    </citation>
    <scope>NUCLEOTIDE SEQUENCE [LARGE SCALE GENOMIC DNA]</scope>
    <source>
        <strain evidence="2">DSM 2844</strain>
    </source>
</reference>
<dbReference type="Proteomes" id="UP000005113">
    <property type="component" value="Unassembled WGS sequence"/>
</dbReference>
<dbReference type="EMBL" id="JH719942">
    <property type="protein sequence ID" value="EJF52958.1"/>
    <property type="molecule type" value="Genomic_DNA"/>
</dbReference>
<accession>J1I3P8</accession>
<organism evidence="1 2">
    <name type="scientific">Saprospira grandis DSM 2844</name>
    <dbReference type="NCBI Taxonomy" id="694433"/>
    <lineage>
        <taxon>Bacteria</taxon>
        <taxon>Pseudomonadati</taxon>
        <taxon>Bacteroidota</taxon>
        <taxon>Saprospiria</taxon>
        <taxon>Saprospirales</taxon>
        <taxon>Saprospiraceae</taxon>
        <taxon>Saprospira</taxon>
    </lineage>
</organism>
<gene>
    <name evidence="1" type="ORF">SapgrDRAFT_1235</name>
</gene>
<name>J1I3P8_9BACT</name>
<evidence type="ECO:0000313" key="1">
    <source>
        <dbReference type="EMBL" id="EJF52958.1"/>
    </source>
</evidence>
<dbReference type="AlphaFoldDB" id="J1I3P8"/>
<dbReference type="HOGENOM" id="CLU_1546527_0_0_10"/>
<proteinExistence type="predicted"/>
<evidence type="ECO:0000313" key="2">
    <source>
        <dbReference type="Proteomes" id="UP000005113"/>
    </source>
</evidence>
<protein>
    <submittedName>
        <fullName evidence="1">Uncharacterized protein</fullName>
    </submittedName>
</protein>
<sequence length="173" mass="18918">MRIIIVFRLMIAQFTNNNLPASSLQIFYFEFKSGILGLGALLLLVVEDALKGLLWPLAVVLGPQLRLRLAALRLLPLVVELRTKVLVVRARRSARPCVAFGSLVWPDGHPAASVGRLAFGHSCRLKPAARLGPNQLALYRPLACSLKAAGPEKPKPLPSITKAGAFKLLQRER</sequence>